<feature type="transmembrane region" description="Helical" evidence="1">
    <location>
        <begin position="559"/>
        <end position="580"/>
    </location>
</feature>
<feature type="transmembrane region" description="Helical" evidence="1">
    <location>
        <begin position="124"/>
        <end position="144"/>
    </location>
</feature>
<keyword evidence="1" id="KW-0472">Membrane</keyword>
<feature type="transmembrane region" description="Helical" evidence="1">
    <location>
        <begin position="84"/>
        <end position="104"/>
    </location>
</feature>
<feature type="transmembrane region" description="Helical" evidence="1">
    <location>
        <begin position="183"/>
        <end position="211"/>
    </location>
</feature>
<reference evidence="2" key="1">
    <citation type="submission" date="2020-01" db="EMBL/GenBank/DDBJ databases">
        <authorList>
            <person name="Meier V. D."/>
            <person name="Meier V D."/>
        </authorList>
    </citation>
    <scope>NUCLEOTIDE SEQUENCE</scope>
    <source>
        <strain evidence="2">HLG_WM_MAG_10</strain>
    </source>
</reference>
<name>A0A6S6S2F3_9BACT</name>
<feature type="transmembrane region" description="Helical" evidence="1">
    <location>
        <begin position="297"/>
        <end position="319"/>
    </location>
</feature>
<gene>
    <name evidence="2" type="ORF">HELGO_WM27846</name>
</gene>
<feature type="transmembrane region" description="Helical" evidence="1">
    <location>
        <begin position="505"/>
        <end position="522"/>
    </location>
</feature>
<evidence type="ECO:0000313" key="2">
    <source>
        <dbReference type="EMBL" id="CAA6798484.1"/>
    </source>
</evidence>
<keyword evidence="1" id="KW-0812">Transmembrane</keyword>
<dbReference type="InterPro" id="IPR021280">
    <property type="entry name" value="TMEM260-like"/>
</dbReference>
<dbReference type="EMBL" id="CACVAQ010000005">
    <property type="protein sequence ID" value="CAA6798484.1"/>
    <property type="molecule type" value="Genomic_DNA"/>
</dbReference>
<feature type="transmembrane region" description="Helical" evidence="1">
    <location>
        <begin position="529"/>
        <end position="547"/>
    </location>
</feature>
<feature type="transmembrane region" description="Helical" evidence="1">
    <location>
        <begin position="267"/>
        <end position="290"/>
    </location>
</feature>
<feature type="transmembrane region" description="Helical" evidence="1">
    <location>
        <begin position="223"/>
        <end position="247"/>
    </location>
</feature>
<dbReference type="PANTHER" id="PTHR16214">
    <property type="entry name" value="TRANSMEMBRANE PROTEIN 260"/>
    <property type="match status" value="1"/>
</dbReference>
<dbReference type="Pfam" id="PF11028">
    <property type="entry name" value="TMEM260-like"/>
    <property type="match status" value="1"/>
</dbReference>
<dbReference type="PANTHER" id="PTHR16214:SF3">
    <property type="entry name" value="TRANSMEMBRANE PROTEIN 260"/>
    <property type="match status" value="1"/>
</dbReference>
<accession>A0A6S6S2F3</accession>
<protein>
    <submittedName>
        <fullName evidence="2">Membrane protein, putative</fullName>
    </submittedName>
</protein>
<keyword evidence="1" id="KW-1133">Transmembrane helix</keyword>
<sequence length="1054" mass="119485">MKSFNRLSTITGWLMFAVAATVYMLTAEPTSSLWDCGEFISAAYKLEVVHPPGAPLFLMIGSIFAWVATLISDDLSTIAYSLNVMSGLCTAFLVMFVSLSTIMLSKLAMVGRYSAPKGGGETLAILGAGVVAGLGTTFATSVWFSAVEGEVYAMSSGFTGLVMWSTVKWYVSDHPRADRWLIFIAYMMGLSIGVHLLSLLAFPFLGVLAYFKKKQLEDGDRKFSWMGTFLGFLGGFGALVAVQYFIIPRLPQMAAAIDYHFVNNFGAGLGTGVLFFIVLLFAGIVATLRYAHQQQNYYLHLATMMFAMILIGFSSYGMVVVRANAETAINMNNPSDPYSMLSYLNREQYGTRPLLYGPHFASERSGEYPKDKDVWRPVEQADGKVVYEIVDEKREVGYKDNDMMLFPRLGHFDRAGEYMKWMDLDRTGKPSMANNIGFFFEYQLGYMYWRYFAWNFIGRQNALQGTDGNITRGNWLSGLAPIDEMRLHSQSNLPSYIKENKSRNTYYFLPFIFGLIGLLFHISKRPREAAALGVLFLMTGIAIIVFTNQPPREPRERDYVIVGSIFTFCIWMGMAVPYIYELLKDKIPQMGAAGLATVLVLTAPVIMGVENWDDHSRADQYGARDYAINFLESCAPNAIIFTYGDNDTYPLWYAQEVEEIRPDVRVINFSLLAVDWYIDQLRRKINTSDKIEMTISKDAYRGKLRNYLPFQITQKDRFINLHEVMKFVGSTPKNMNPQMLEQYASFIPARNVYLPVDKEKAKKNGAINASIPDSLILPAIKFKLKEGQFMMKDEIALMDIIATNAQRGWERPIYFAVTCRPEKIMGLKDYLMLEGMALRIVPYKTPSKNQTAILMGKVDTELMFANMVGTEDKPGKFKWGNFDKKDCFINESYMPSVHSLQYGFVRLTDALIREGDKARAEATIDRFFEAFPDMNFPYEQSRMSLQGIRFYLVELKSEATEKKAKVEMETLKNALVDRLTYYGGLTSLRDKRAFEPEMREMLGMTQQLMQFVSLTTDEGYKAEMIEVLTSVKIPVEAIVADLEERRKNGGLISK</sequence>
<feature type="transmembrane region" description="Helical" evidence="1">
    <location>
        <begin position="54"/>
        <end position="72"/>
    </location>
</feature>
<organism evidence="2">
    <name type="scientific">uncultured Aureispira sp</name>
    <dbReference type="NCBI Taxonomy" id="1331704"/>
    <lineage>
        <taxon>Bacteria</taxon>
        <taxon>Pseudomonadati</taxon>
        <taxon>Bacteroidota</taxon>
        <taxon>Saprospiria</taxon>
        <taxon>Saprospirales</taxon>
        <taxon>Saprospiraceae</taxon>
        <taxon>Aureispira</taxon>
        <taxon>environmental samples</taxon>
    </lineage>
</organism>
<proteinExistence type="predicted"/>
<dbReference type="AlphaFoldDB" id="A0A6S6S2F3"/>
<feature type="transmembrane region" description="Helical" evidence="1">
    <location>
        <begin position="7"/>
        <end position="25"/>
    </location>
</feature>
<dbReference type="InterPro" id="IPR052724">
    <property type="entry name" value="GT117_domain-containing"/>
</dbReference>
<evidence type="ECO:0000256" key="1">
    <source>
        <dbReference type="SAM" id="Phobius"/>
    </source>
</evidence>